<organism evidence="5 6">
    <name type="scientific">Phyllosticta capitalensis</name>
    <dbReference type="NCBI Taxonomy" id="121624"/>
    <lineage>
        <taxon>Eukaryota</taxon>
        <taxon>Fungi</taxon>
        <taxon>Dikarya</taxon>
        <taxon>Ascomycota</taxon>
        <taxon>Pezizomycotina</taxon>
        <taxon>Dothideomycetes</taxon>
        <taxon>Dothideomycetes incertae sedis</taxon>
        <taxon>Botryosphaeriales</taxon>
        <taxon>Phyllostictaceae</taxon>
        <taxon>Phyllosticta</taxon>
    </lineage>
</organism>
<dbReference type="PANTHER" id="PTHR47966">
    <property type="entry name" value="BETA-SITE APP-CLEAVING ENZYME, ISOFORM A-RELATED"/>
    <property type="match status" value="1"/>
</dbReference>
<proteinExistence type="inferred from homology"/>
<evidence type="ECO:0000313" key="6">
    <source>
        <dbReference type="Proteomes" id="UP001492380"/>
    </source>
</evidence>
<reference evidence="5 6" key="1">
    <citation type="submission" date="2024-04" db="EMBL/GenBank/DDBJ databases">
        <title>Phyllosticta paracitricarpa is synonymous to the EU quarantine fungus P. citricarpa based on phylogenomic analyses.</title>
        <authorList>
            <consortium name="Lawrence Berkeley National Laboratory"/>
            <person name="Van Ingen-Buijs V.A."/>
            <person name="Van Westerhoven A.C."/>
            <person name="Haridas S."/>
            <person name="Skiadas P."/>
            <person name="Martin F."/>
            <person name="Groenewald J.Z."/>
            <person name="Crous P.W."/>
            <person name="Seidl M.F."/>
        </authorList>
    </citation>
    <scope>NUCLEOTIDE SEQUENCE [LARGE SCALE GENOMIC DNA]</scope>
    <source>
        <strain evidence="5 6">CBS 123374</strain>
    </source>
</reference>
<dbReference type="InterPro" id="IPR034164">
    <property type="entry name" value="Pepsin-like_dom"/>
</dbReference>
<name>A0ABR1YWX1_9PEZI</name>
<evidence type="ECO:0000256" key="3">
    <source>
        <dbReference type="SAM" id="Phobius"/>
    </source>
</evidence>
<dbReference type="EMBL" id="JBBWRZ010000003">
    <property type="protein sequence ID" value="KAK8240702.1"/>
    <property type="molecule type" value="Genomic_DNA"/>
</dbReference>
<dbReference type="Pfam" id="PF00026">
    <property type="entry name" value="Asp"/>
    <property type="match status" value="1"/>
</dbReference>
<dbReference type="InterPro" id="IPR033121">
    <property type="entry name" value="PEPTIDASE_A1"/>
</dbReference>
<dbReference type="SUPFAM" id="SSF50630">
    <property type="entry name" value="Acid proteases"/>
    <property type="match status" value="1"/>
</dbReference>
<gene>
    <name evidence="5" type="ORF">HDK90DRAFT_400003</name>
</gene>
<evidence type="ECO:0000256" key="2">
    <source>
        <dbReference type="SAM" id="MobiDB-lite"/>
    </source>
</evidence>
<feature type="domain" description="Peptidase A1" evidence="4">
    <location>
        <begin position="33"/>
        <end position="398"/>
    </location>
</feature>
<dbReference type="InterPro" id="IPR001461">
    <property type="entry name" value="Aspartic_peptidase_A1"/>
</dbReference>
<keyword evidence="3" id="KW-0472">Membrane</keyword>
<dbReference type="PANTHER" id="PTHR47966:SF51">
    <property type="entry name" value="BETA-SITE APP-CLEAVING ENZYME, ISOFORM A-RELATED"/>
    <property type="match status" value="1"/>
</dbReference>
<feature type="transmembrane region" description="Helical" evidence="3">
    <location>
        <begin position="440"/>
        <end position="461"/>
    </location>
</feature>
<dbReference type="Proteomes" id="UP001492380">
    <property type="component" value="Unassembled WGS sequence"/>
</dbReference>
<keyword evidence="6" id="KW-1185">Reference proteome</keyword>
<dbReference type="InterPro" id="IPR021109">
    <property type="entry name" value="Peptidase_aspartic_dom_sf"/>
</dbReference>
<feature type="non-terminal residue" evidence="5">
    <location>
        <position position="508"/>
    </location>
</feature>
<feature type="compositionally biased region" description="Low complexity" evidence="2">
    <location>
        <begin position="423"/>
        <end position="434"/>
    </location>
</feature>
<comment type="similarity">
    <text evidence="1">Belongs to the peptidase A1 family.</text>
</comment>
<dbReference type="Gene3D" id="2.40.70.10">
    <property type="entry name" value="Acid Proteases"/>
    <property type="match status" value="2"/>
</dbReference>
<sequence length="508" mass="55074">MVLKPRSGATAKAPMPYVVPPTNEWDGNDGSWSTFRIGVGTPPEDFRVLVSTKGFQTWVPHADGCTKADDVSNCASLRGAEHFRTASSVGFQSNQSSTWQAIGEQDLDLETNLGYGGQGQYGYDTVYLGASQETDTISLDRQVVAGLKDKDYFLGMLGLSRTSSKFSTVGHEVSSLFENLKDKNIIPSWSYGYTAGAAYQEKKVPGSLILGGYDQTRLEPTKFNFTFTSTSDDNDYSKSLSVSVESISTSSTLSGSSETLTTKSHVSIIDSTVPQLWLPTDICSKFESAFGLTYDATTGLYTINDTIRTKLKTLNPTITFTLADPSGASNEDGTSTSTSIQLPYAAFDLQASWPYYQNPTNYFPIRRAANDSQYTLGRTLLQEAYLIVDAERRNFSLAQAKFPSPLPDPDIITIHAPSGGDGNPSASPSSSPLSKSPAKIGVAVGAAAGVIAVLLLLWLCWRRRKARATGTGVRRRVDSEVPSANWDKSYMEVLQRPVETNGNELSEL</sequence>
<evidence type="ECO:0000313" key="5">
    <source>
        <dbReference type="EMBL" id="KAK8240702.1"/>
    </source>
</evidence>
<comment type="caution">
    <text evidence="5">The sequence shown here is derived from an EMBL/GenBank/DDBJ whole genome shotgun (WGS) entry which is preliminary data.</text>
</comment>
<evidence type="ECO:0000256" key="1">
    <source>
        <dbReference type="ARBA" id="ARBA00007447"/>
    </source>
</evidence>
<dbReference type="CDD" id="cd05471">
    <property type="entry name" value="pepsin_like"/>
    <property type="match status" value="1"/>
</dbReference>
<feature type="region of interest" description="Disordered" evidence="2">
    <location>
        <begin position="409"/>
        <end position="434"/>
    </location>
</feature>
<keyword evidence="3" id="KW-0812">Transmembrane</keyword>
<accession>A0ABR1YWX1</accession>
<dbReference type="PRINTS" id="PR00792">
    <property type="entry name" value="PEPSIN"/>
</dbReference>
<keyword evidence="3" id="KW-1133">Transmembrane helix</keyword>
<dbReference type="PROSITE" id="PS51767">
    <property type="entry name" value="PEPTIDASE_A1"/>
    <property type="match status" value="1"/>
</dbReference>
<protein>
    <submittedName>
        <fullName evidence="5">Aspartic peptidase domain-containing protein</fullName>
    </submittedName>
</protein>
<evidence type="ECO:0000259" key="4">
    <source>
        <dbReference type="PROSITE" id="PS51767"/>
    </source>
</evidence>